<proteinExistence type="predicted"/>
<protein>
    <recommendedName>
        <fullName evidence="1">YgjP-like metallopeptidase domain-containing protein</fullName>
    </recommendedName>
</protein>
<dbReference type="AlphaFoldDB" id="A0A381ZL45"/>
<sequence>MSFPKIIAYNGHKIPLRLRYNAKAKRIILRVDQETGGAIITLPPHASKTEALSLVNERVDWIVDKIKGLPPKITLTDGQSLTLMGQLITIRHRPDLKMGVQLIGSEMITSGKREHLHRRIVDWLKKYTKEIITPRAHNMASQLECKINRISIRDTKSRWGSCSSQGNLSFCWRLIMTPEWVLNYVIAHEVSHLKHMDHGPEFWQIVGTFGVKPKQARIWLNQHGRVLQRIR</sequence>
<evidence type="ECO:0000313" key="2">
    <source>
        <dbReference type="EMBL" id="SVA89985.1"/>
    </source>
</evidence>
<dbReference type="Gene3D" id="3.30.2010.10">
    <property type="entry name" value="Metalloproteases ('zincins'), catalytic domain"/>
    <property type="match status" value="1"/>
</dbReference>
<dbReference type="Pfam" id="PF01863">
    <property type="entry name" value="YgjP-like"/>
    <property type="match status" value="1"/>
</dbReference>
<gene>
    <name evidence="2" type="ORF">METZ01_LOCUS142839</name>
</gene>
<name>A0A381ZL45_9ZZZZ</name>
<organism evidence="2">
    <name type="scientific">marine metagenome</name>
    <dbReference type="NCBI Taxonomy" id="408172"/>
    <lineage>
        <taxon>unclassified sequences</taxon>
        <taxon>metagenomes</taxon>
        <taxon>ecological metagenomes</taxon>
    </lineage>
</organism>
<dbReference type="PANTHER" id="PTHR30399:SF1">
    <property type="entry name" value="UTP PYROPHOSPHATASE"/>
    <property type="match status" value="1"/>
</dbReference>
<dbReference type="PANTHER" id="PTHR30399">
    <property type="entry name" value="UNCHARACTERIZED PROTEIN YGJP"/>
    <property type="match status" value="1"/>
</dbReference>
<dbReference type="InterPro" id="IPR053136">
    <property type="entry name" value="UTP_pyrophosphatase-like"/>
</dbReference>
<reference evidence="2" key="1">
    <citation type="submission" date="2018-05" db="EMBL/GenBank/DDBJ databases">
        <authorList>
            <person name="Lanie J.A."/>
            <person name="Ng W.-L."/>
            <person name="Kazmierczak K.M."/>
            <person name="Andrzejewski T.M."/>
            <person name="Davidsen T.M."/>
            <person name="Wayne K.J."/>
            <person name="Tettelin H."/>
            <person name="Glass J.I."/>
            <person name="Rusch D."/>
            <person name="Podicherti R."/>
            <person name="Tsui H.-C.T."/>
            <person name="Winkler M.E."/>
        </authorList>
    </citation>
    <scope>NUCLEOTIDE SEQUENCE</scope>
</reference>
<accession>A0A381ZL45</accession>
<dbReference type="EMBL" id="UINC01021756">
    <property type="protein sequence ID" value="SVA89985.1"/>
    <property type="molecule type" value="Genomic_DNA"/>
</dbReference>
<dbReference type="InterPro" id="IPR002725">
    <property type="entry name" value="YgjP-like_metallopeptidase"/>
</dbReference>
<feature type="domain" description="YgjP-like metallopeptidase" evidence="1">
    <location>
        <begin position="25"/>
        <end position="223"/>
    </location>
</feature>
<dbReference type="CDD" id="cd07344">
    <property type="entry name" value="M48_yhfN_like"/>
    <property type="match status" value="1"/>
</dbReference>
<evidence type="ECO:0000259" key="1">
    <source>
        <dbReference type="Pfam" id="PF01863"/>
    </source>
</evidence>